<evidence type="ECO:0000256" key="3">
    <source>
        <dbReference type="ARBA" id="ARBA00022692"/>
    </source>
</evidence>
<evidence type="ECO:0000313" key="8">
    <source>
        <dbReference type="Proteomes" id="UP000603369"/>
    </source>
</evidence>
<evidence type="ECO:0000256" key="4">
    <source>
        <dbReference type="ARBA" id="ARBA00022989"/>
    </source>
</evidence>
<name>A0A8I1HNU7_9CORY</name>
<reference evidence="7 8" key="1">
    <citation type="submission" date="2020-12" db="EMBL/GenBank/DDBJ databases">
        <title>Draft genome sequence of the commensal strain Corynebacterium tuberculostearicum MFP09/CIP 102622 isolated from human skin.</title>
        <authorList>
            <person name="Boukerb A.M."/>
            <person name="Janvier X."/>
            <person name="Feuilloley M.G.J."/>
            <person name="Groboillot A."/>
        </authorList>
    </citation>
    <scope>NUCLEOTIDE SEQUENCE [LARGE SCALE GENOMIC DNA]</scope>
    <source>
        <strain evidence="7 8">CIP 102622</strain>
    </source>
</reference>
<dbReference type="GO" id="GO:0005886">
    <property type="term" value="C:plasma membrane"/>
    <property type="evidence" value="ECO:0007669"/>
    <property type="project" value="UniProtKB-SubCell"/>
</dbReference>
<protein>
    <submittedName>
        <fullName evidence="7">LysE family transporter</fullName>
    </submittedName>
</protein>
<feature type="transmembrane region" description="Helical" evidence="6">
    <location>
        <begin position="35"/>
        <end position="61"/>
    </location>
</feature>
<dbReference type="PANTHER" id="PTHR30086">
    <property type="entry name" value="ARGININE EXPORTER PROTEIN ARGO"/>
    <property type="match status" value="1"/>
</dbReference>
<dbReference type="EMBL" id="JAEHFL010000001">
    <property type="protein sequence ID" value="MBK3427076.1"/>
    <property type="molecule type" value="Genomic_DNA"/>
</dbReference>
<feature type="transmembrane region" description="Helical" evidence="6">
    <location>
        <begin position="175"/>
        <end position="196"/>
    </location>
</feature>
<keyword evidence="3 6" id="KW-0812">Transmembrane</keyword>
<dbReference type="PANTHER" id="PTHR30086:SF20">
    <property type="entry name" value="ARGININE EXPORTER PROTEIN ARGO-RELATED"/>
    <property type="match status" value="1"/>
</dbReference>
<proteinExistence type="predicted"/>
<accession>A0A8I1HNU7</accession>
<keyword evidence="8" id="KW-1185">Reference proteome</keyword>
<evidence type="ECO:0000313" key="7">
    <source>
        <dbReference type="EMBL" id="MBK3427076.1"/>
    </source>
</evidence>
<gene>
    <name evidence="7" type="ORF">JDP02_00890</name>
</gene>
<evidence type="ECO:0000256" key="5">
    <source>
        <dbReference type="ARBA" id="ARBA00023136"/>
    </source>
</evidence>
<dbReference type="GO" id="GO:0015171">
    <property type="term" value="F:amino acid transmembrane transporter activity"/>
    <property type="evidence" value="ECO:0007669"/>
    <property type="project" value="TreeGrafter"/>
</dbReference>
<organism evidence="7 8">
    <name type="scientific">Corynebacterium tuberculostearicum</name>
    <dbReference type="NCBI Taxonomy" id="38304"/>
    <lineage>
        <taxon>Bacteria</taxon>
        <taxon>Bacillati</taxon>
        <taxon>Actinomycetota</taxon>
        <taxon>Actinomycetes</taxon>
        <taxon>Mycobacteriales</taxon>
        <taxon>Corynebacteriaceae</taxon>
        <taxon>Corynebacterium</taxon>
    </lineage>
</organism>
<dbReference type="AlphaFoldDB" id="A0A8I1HNU7"/>
<feature type="transmembrane region" description="Helical" evidence="6">
    <location>
        <begin position="208"/>
        <end position="229"/>
    </location>
</feature>
<evidence type="ECO:0000256" key="6">
    <source>
        <dbReference type="SAM" id="Phobius"/>
    </source>
</evidence>
<dbReference type="RefSeq" id="WP_150851235.1">
    <property type="nucleotide sequence ID" value="NZ_CP175764.1"/>
</dbReference>
<evidence type="ECO:0000256" key="2">
    <source>
        <dbReference type="ARBA" id="ARBA00022475"/>
    </source>
</evidence>
<keyword evidence="2" id="KW-1003">Cell membrane</keyword>
<comment type="caution">
    <text evidence="7">The sequence shown here is derived from an EMBL/GenBank/DDBJ whole genome shotgun (WGS) entry which is preliminary data.</text>
</comment>
<comment type="subcellular location">
    <subcellularLocation>
        <location evidence="1">Cell membrane</location>
        <topology evidence="1">Multi-pass membrane protein</topology>
    </subcellularLocation>
</comment>
<dbReference type="InterPro" id="IPR001123">
    <property type="entry name" value="LeuE-type"/>
</dbReference>
<keyword evidence="5 6" id="KW-0472">Membrane</keyword>
<sequence length="230" mass="24982">MSIVLAGFFLGLSLIVAVGPQNAMLLKYGIRRDHIGLIIAVCALSDVILITAGTAGVGYLVEKFPNALKVLKYVGAAYLAYFTFTCFRDAVKTKGQAIEVESTQPKVPQEVASFDGSQTRSTTKTATRVEIKRSPSWVKPLLTALALTWLNPGAYVDVVVMLGSIANQYGESGRWLFAVGAICASFTWFPFIGFGAARFSHVLSRPTVWRWINFGIGVIMIGLTLKLLLL</sequence>
<evidence type="ECO:0000256" key="1">
    <source>
        <dbReference type="ARBA" id="ARBA00004651"/>
    </source>
</evidence>
<keyword evidence="4 6" id="KW-1133">Transmembrane helix</keyword>
<dbReference type="Pfam" id="PF01810">
    <property type="entry name" value="LysE"/>
    <property type="match status" value="1"/>
</dbReference>
<dbReference type="Proteomes" id="UP000603369">
    <property type="component" value="Unassembled WGS sequence"/>
</dbReference>